<keyword evidence="2" id="KW-1133">Transmembrane helix</keyword>
<evidence type="ECO:0000313" key="3">
    <source>
        <dbReference type="EMBL" id="MCF1600524.1"/>
    </source>
</evidence>
<name>A0A9X1Q9S2_STRM4</name>
<feature type="region of interest" description="Disordered" evidence="1">
    <location>
        <begin position="31"/>
        <end position="141"/>
    </location>
</feature>
<evidence type="ECO:0000256" key="1">
    <source>
        <dbReference type="SAM" id="MobiDB-lite"/>
    </source>
</evidence>
<feature type="compositionally biased region" description="Gly residues" evidence="1">
    <location>
        <begin position="36"/>
        <end position="45"/>
    </location>
</feature>
<feature type="non-terminal residue" evidence="3">
    <location>
        <position position="1"/>
    </location>
</feature>
<comment type="caution">
    <text evidence="3">The sequence shown here is derived from an EMBL/GenBank/DDBJ whole genome shotgun (WGS) entry which is preliminary data.</text>
</comment>
<evidence type="ECO:0000313" key="4">
    <source>
        <dbReference type="Proteomes" id="UP001139384"/>
    </source>
</evidence>
<accession>A0A9X1Q9S2</accession>
<feature type="transmembrane region" description="Helical" evidence="2">
    <location>
        <begin position="6"/>
        <end position="27"/>
    </location>
</feature>
<keyword evidence="2" id="KW-0812">Transmembrane</keyword>
<gene>
    <name evidence="3" type="ORF">L0P92_44390</name>
</gene>
<proteinExistence type="predicted"/>
<evidence type="ECO:0000256" key="2">
    <source>
        <dbReference type="SAM" id="Phobius"/>
    </source>
</evidence>
<reference evidence="3" key="1">
    <citation type="submission" date="2022-01" db="EMBL/GenBank/DDBJ databases">
        <title>Draft Genome Sequences of Seven Type Strains of the Genus Streptomyces.</title>
        <authorList>
            <person name="Aziz S."/>
            <person name="Coretto E."/>
            <person name="Chronakova A."/>
            <person name="Sproer C."/>
            <person name="Huber K."/>
            <person name="Nouioui I."/>
            <person name="Gross H."/>
        </authorList>
    </citation>
    <scope>NUCLEOTIDE SEQUENCE</scope>
    <source>
        <strain evidence="3">DSM 103493</strain>
    </source>
</reference>
<organism evidence="3 4">
    <name type="scientific">Streptomyces muensis</name>
    <dbReference type="NCBI Taxonomy" id="1077944"/>
    <lineage>
        <taxon>Bacteria</taxon>
        <taxon>Bacillati</taxon>
        <taxon>Actinomycetota</taxon>
        <taxon>Actinomycetes</taxon>
        <taxon>Kitasatosporales</taxon>
        <taxon>Streptomycetaceae</taxon>
        <taxon>Streptomyces</taxon>
    </lineage>
</organism>
<dbReference type="AlphaFoldDB" id="A0A9X1Q9S2"/>
<dbReference type="EMBL" id="JAKEIP010000568">
    <property type="protein sequence ID" value="MCF1600524.1"/>
    <property type="molecule type" value="Genomic_DNA"/>
</dbReference>
<protein>
    <submittedName>
        <fullName evidence="3">Uncharacterized protein</fullName>
    </submittedName>
</protein>
<keyword evidence="4" id="KW-1185">Reference proteome</keyword>
<sequence>VGVEEGAFGPAAQLLALIGLFAGVVAVREPMAGVAGDPGGPGGSSDPGAPTRPLPQRRRGRSPMGTEPPGSTNPAHGPDLGSAPRPESGPTVSARGPGGPDPDPPTARIGGKPRFRVSRPDGTTAPADPPEPEDPRKGDVT</sequence>
<dbReference type="Proteomes" id="UP001139384">
    <property type="component" value="Unassembled WGS sequence"/>
</dbReference>
<keyword evidence="2" id="KW-0472">Membrane</keyword>